<dbReference type="Pfam" id="PF01797">
    <property type="entry name" value="Y1_Tnp"/>
    <property type="match status" value="1"/>
</dbReference>
<dbReference type="PANTHER" id="PTHR33360">
    <property type="entry name" value="TRANSPOSASE FOR INSERTION SEQUENCE ELEMENT IS200"/>
    <property type="match status" value="1"/>
</dbReference>
<gene>
    <name evidence="2" type="ORF">LCGC14_2085090</name>
</gene>
<protein>
    <recommendedName>
        <fullName evidence="1">Transposase IS200-like domain-containing protein</fullName>
    </recommendedName>
</protein>
<organism evidence="2">
    <name type="scientific">marine sediment metagenome</name>
    <dbReference type="NCBI Taxonomy" id="412755"/>
    <lineage>
        <taxon>unclassified sequences</taxon>
        <taxon>metagenomes</taxon>
        <taxon>ecological metagenomes</taxon>
    </lineage>
</organism>
<dbReference type="InterPro" id="IPR036515">
    <property type="entry name" value="Transposase_17_sf"/>
</dbReference>
<dbReference type="SUPFAM" id="SSF143422">
    <property type="entry name" value="Transposase IS200-like"/>
    <property type="match status" value="1"/>
</dbReference>
<sequence>MCNNGLMPNSRYRSNAGAVFTLKYHLVWCSKYRKPLLVGDVAVRLKELVEGAATAMGSTIHALEIMPDHVHIFVESDPTRAPAHIARQFKGLTSRILRQEFPMLRSRLSTLWSRSYYIGTVGHVSAATIQRYIENQKGR</sequence>
<dbReference type="GO" id="GO:0004803">
    <property type="term" value="F:transposase activity"/>
    <property type="evidence" value="ECO:0007669"/>
    <property type="project" value="InterPro"/>
</dbReference>
<comment type="caution">
    <text evidence="2">The sequence shown here is derived from an EMBL/GenBank/DDBJ whole genome shotgun (WGS) entry which is preliminary data.</text>
</comment>
<dbReference type="Gene3D" id="3.30.70.1290">
    <property type="entry name" value="Transposase IS200-like"/>
    <property type="match status" value="1"/>
</dbReference>
<name>A0A0F9EEA6_9ZZZZ</name>
<dbReference type="AlphaFoldDB" id="A0A0F9EEA6"/>
<dbReference type="GO" id="GO:0006313">
    <property type="term" value="P:DNA transposition"/>
    <property type="evidence" value="ECO:0007669"/>
    <property type="project" value="InterPro"/>
</dbReference>
<dbReference type="InterPro" id="IPR002686">
    <property type="entry name" value="Transposase_17"/>
</dbReference>
<reference evidence="2" key="1">
    <citation type="journal article" date="2015" name="Nature">
        <title>Complex archaea that bridge the gap between prokaryotes and eukaryotes.</title>
        <authorList>
            <person name="Spang A."/>
            <person name="Saw J.H."/>
            <person name="Jorgensen S.L."/>
            <person name="Zaremba-Niedzwiedzka K."/>
            <person name="Martijn J."/>
            <person name="Lind A.E."/>
            <person name="van Eijk R."/>
            <person name="Schleper C."/>
            <person name="Guy L."/>
            <person name="Ettema T.J."/>
        </authorList>
    </citation>
    <scope>NUCLEOTIDE SEQUENCE</scope>
</reference>
<accession>A0A0F9EEA6</accession>
<dbReference type="SMART" id="SM01321">
    <property type="entry name" value="Y1_Tnp"/>
    <property type="match status" value="1"/>
</dbReference>
<proteinExistence type="predicted"/>
<feature type="domain" description="Transposase IS200-like" evidence="1">
    <location>
        <begin position="19"/>
        <end position="136"/>
    </location>
</feature>
<dbReference type="EMBL" id="LAZR01025279">
    <property type="protein sequence ID" value="KKL72418.1"/>
    <property type="molecule type" value="Genomic_DNA"/>
</dbReference>
<dbReference type="GO" id="GO:0003677">
    <property type="term" value="F:DNA binding"/>
    <property type="evidence" value="ECO:0007669"/>
    <property type="project" value="InterPro"/>
</dbReference>
<evidence type="ECO:0000259" key="1">
    <source>
        <dbReference type="SMART" id="SM01321"/>
    </source>
</evidence>
<evidence type="ECO:0000313" key="2">
    <source>
        <dbReference type="EMBL" id="KKL72418.1"/>
    </source>
</evidence>
<dbReference type="NCBIfam" id="NF033573">
    <property type="entry name" value="transpos_IS200"/>
    <property type="match status" value="1"/>
</dbReference>
<dbReference type="PANTHER" id="PTHR33360:SF2">
    <property type="entry name" value="TRANSPOSASE FOR INSERTION SEQUENCE ELEMENT IS200"/>
    <property type="match status" value="1"/>
</dbReference>